<evidence type="ECO:0000259" key="7">
    <source>
        <dbReference type="PROSITE" id="PS51999"/>
    </source>
</evidence>
<evidence type="ECO:0000256" key="3">
    <source>
        <dbReference type="ARBA" id="ARBA00022833"/>
    </source>
</evidence>
<reference evidence="8" key="1">
    <citation type="journal article" date="2020" name="Stud. Mycol.">
        <title>101 Dothideomycetes genomes: a test case for predicting lifestyles and emergence of pathogens.</title>
        <authorList>
            <person name="Haridas S."/>
            <person name="Albert R."/>
            <person name="Binder M."/>
            <person name="Bloem J."/>
            <person name="Labutti K."/>
            <person name="Salamov A."/>
            <person name="Andreopoulos B."/>
            <person name="Baker S."/>
            <person name="Barry K."/>
            <person name="Bills G."/>
            <person name="Bluhm B."/>
            <person name="Cannon C."/>
            <person name="Castanera R."/>
            <person name="Culley D."/>
            <person name="Daum C."/>
            <person name="Ezra D."/>
            <person name="Gonzalez J."/>
            <person name="Henrissat B."/>
            <person name="Kuo A."/>
            <person name="Liang C."/>
            <person name="Lipzen A."/>
            <person name="Lutzoni F."/>
            <person name="Magnuson J."/>
            <person name="Mondo S."/>
            <person name="Nolan M."/>
            <person name="Ohm R."/>
            <person name="Pangilinan J."/>
            <person name="Park H.-J."/>
            <person name="Ramirez L."/>
            <person name="Alfaro M."/>
            <person name="Sun H."/>
            <person name="Tritt A."/>
            <person name="Yoshinaga Y."/>
            <person name="Zwiers L.-H."/>
            <person name="Turgeon B."/>
            <person name="Goodwin S."/>
            <person name="Spatafora J."/>
            <person name="Crous P."/>
            <person name="Grigoriev I."/>
        </authorList>
    </citation>
    <scope>NUCLEOTIDE SEQUENCE</scope>
    <source>
        <strain evidence="8">CBS 125425</strain>
    </source>
</reference>
<dbReference type="Proteomes" id="UP000799444">
    <property type="component" value="Unassembled WGS sequence"/>
</dbReference>
<feature type="region of interest" description="Disordered" evidence="6">
    <location>
        <begin position="73"/>
        <end position="116"/>
    </location>
</feature>
<evidence type="ECO:0000256" key="6">
    <source>
        <dbReference type="SAM" id="MobiDB-lite"/>
    </source>
</evidence>
<keyword evidence="9" id="KW-1185">Reference proteome</keyword>
<evidence type="ECO:0000256" key="5">
    <source>
        <dbReference type="SAM" id="Coils"/>
    </source>
</evidence>
<keyword evidence="3" id="KW-0862">Zinc</keyword>
<evidence type="ECO:0000313" key="8">
    <source>
        <dbReference type="EMBL" id="KAF2727593.1"/>
    </source>
</evidence>
<keyword evidence="5" id="KW-0175">Coiled coil</keyword>
<feature type="domain" description="GRF-type" evidence="7">
    <location>
        <begin position="16"/>
        <end position="62"/>
    </location>
</feature>
<keyword evidence="1" id="KW-0479">Metal-binding</keyword>
<evidence type="ECO:0000256" key="1">
    <source>
        <dbReference type="ARBA" id="ARBA00022723"/>
    </source>
</evidence>
<dbReference type="GO" id="GO:0008270">
    <property type="term" value="F:zinc ion binding"/>
    <property type="evidence" value="ECO:0007669"/>
    <property type="project" value="UniProtKB-KW"/>
</dbReference>
<feature type="compositionally biased region" description="Pro residues" evidence="6">
    <location>
        <begin position="84"/>
        <end position="104"/>
    </location>
</feature>
<dbReference type="PROSITE" id="PS51999">
    <property type="entry name" value="ZF_GRF"/>
    <property type="match status" value="1"/>
</dbReference>
<evidence type="ECO:0000313" key="9">
    <source>
        <dbReference type="Proteomes" id="UP000799444"/>
    </source>
</evidence>
<gene>
    <name evidence="8" type="ORF">EJ04DRAFT_581933</name>
</gene>
<feature type="coiled-coil region" evidence="5">
    <location>
        <begin position="294"/>
        <end position="328"/>
    </location>
</feature>
<proteinExistence type="predicted"/>
<feature type="region of interest" description="Disordered" evidence="6">
    <location>
        <begin position="147"/>
        <end position="246"/>
    </location>
</feature>
<dbReference type="OrthoDB" id="430051at2759"/>
<keyword evidence="2 4" id="KW-0863">Zinc-finger</keyword>
<evidence type="ECO:0000256" key="4">
    <source>
        <dbReference type="PROSITE-ProRule" id="PRU01343"/>
    </source>
</evidence>
<evidence type="ECO:0000256" key="2">
    <source>
        <dbReference type="ARBA" id="ARBA00022771"/>
    </source>
</evidence>
<protein>
    <recommendedName>
        <fullName evidence="7">GRF-type domain-containing protein</fullName>
    </recommendedName>
</protein>
<feature type="compositionally biased region" description="Polar residues" evidence="6">
    <location>
        <begin position="73"/>
        <end position="82"/>
    </location>
</feature>
<dbReference type="Pfam" id="PF06839">
    <property type="entry name" value="Zn_ribbon_GRF"/>
    <property type="match status" value="1"/>
</dbReference>
<dbReference type="EMBL" id="ML996323">
    <property type="protein sequence ID" value="KAF2727593.1"/>
    <property type="molecule type" value="Genomic_DNA"/>
</dbReference>
<accession>A0A9P4QHV7</accession>
<sequence>MANSGPGVFLNHAWYCDCNPRQAAVKFQVKKNTANKGKWFYTCQKPREDPQKCKFFLFVDQAKSREQYALQNNSHTESNTRPNVPAPPAPPVQPQHVSGPPPPYTVQTGPSDLNRKRGRVATEDDDFGFDQNDMVFNNELERIAVDAETPRKAARTDAFTTPSRRKLPWVKENGAAGLPTPQSDNRGSDLFQTRFAAPGSSFLTPSRFKEADDDDHPAQTPTPSRSFDAPTPTPIRYKESPSGGKEGALTRGFVDLLQQYNVALGEPAKQALDAFMNKHTESNVKSKEFLRKTIKAKDMKITELQHRVNTLEAELEAEKAYVQLLRGEEEDEGETQDEL</sequence>
<organism evidence="8 9">
    <name type="scientific">Polyplosphaeria fusca</name>
    <dbReference type="NCBI Taxonomy" id="682080"/>
    <lineage>
        <taxon>Eukaryota</taxon>
        <taxon>Fungi</taxon>
        <taxon>Dikarya</taxon>
        <taxon>Ascomycota</taxon>
        <taxon>Pezizomycotina</taxon>
        <taxon>Dothideomycetes</taxon>
        <taxon>Pleosporomycetidae</taxon>
        <taxon>Pleosporales</taxon>
        <taxon>Tetraplosphaeriaceae</taxon>
        <taxon>Polyplosphaeria</taxon>
    </lineage>
</organism>
<dbReference type="AlphaFoldDB" id="A0A9P4QHV7"/>
<dbReference type="InterPro" id="IPR010666">
    <property type="entry name" value="Znf_GRF"/>
</dbReference>
<name>A0A9P4QHV7_9PLEO</name>
<comment type="caution">
    <text evidence="8">The sequence shown here is derived from an EMBL/GenBank/DDBJ whole genome shotgun (WGS) entry which is preliminary data.</text>
</comment>